<proteinExistence type="inferred from homology"/>
<evidence type="ECO:0000256" key="2">
    <source>
        <dbReference type="ARBA" id="ARBA00023015"/>
    </source>
</evidence>
<dbReference type="SMART" id="SM00862">
    <property type="entry name" value="Trans_reg_C"/>
    <property type="match status" value="1"/>
</dbReference>
<dbReference type="SUPFAM" id="SSF48452">
    <property type="entry name" value="TPR-like"/>
    <property type="match status" value="2"/>
</dbReference>
<dbReference type="Gene3D" id="1.10.10.10">
    <property type="entry name" value="Winged helix-like DNA-binding domain superfamily/Winged helix DNA-binding domain"/>
    <property type="match status" value="1"/>
</dbReference>
<feature type="DNA-binding region" description="OmpR/PhoB-type" evidence="5">
    <location>
        <begin position="1"/>
        <end position="88"/>
    </location>
</feature>
<protein>
    <submittedName>
        <fullName evidence="7">DNA-binding SARP family transcriptional activator</fullName>
    </submittedName>
</protein>
<keyword evidence="3 5" id="KW-0238">DNA-binding</keyword>
<keyword evidence="8" id="KW-1185">Reference proteome</keyword>
<dbReference type="PANTHER" id="PTHR35807:SF1">
    <property type="entry name" value="TRANSCRIPTIONAL REGULATOR REDD"/>
    <property type="match status" value="1"/>
</dbReference>
<reference evidence="7 8" key="1">
    <citation type="submission" date="2023-07" db="EMBL/GenBank/DDBJ databases">
        <title>Sequencing the genomes of 1000 actinobacteria strains.</title>
        <authorList>
            <person name="Klenk H.-P."/>
        </authorList>
    </citation>
    <scope>NUCLEOTIDE SEQUENCE [LARGE SCALE GENOMIC DNA]</scope>
    <source>
        <strain evidence="7 8">DSM 44709</strain>
    </source>
</reference>
<dbReference type="PANTHER" id="PTHR35807">
    <property type="entry name" value="TRANSCRIPTIONAL REGULATOR REDD-RELATED"/>
    <property type="match status" value="1"/>
</dbReference>
<evidence type="ECO:0000313" key="7">
    <source>
        <dbReference type="EMBL" id="MDQ0364442.1"/>
    </source>
</evidence>
<sequence length="934" mass="97924">MLFRVLGPAGFSDGTRPVRIEAGKPRLIALLLMTSGNRVVTTEALVDEVWRGRPPASAPANVRTYLSRLRRLLPGRVTATPAGYRFEVAPGELDLTEFTALVAAARARSTREPEAARADLRAALALWRGEPFAGEAAGPVLEARAAAARDDYLSAVELYSELLMRGGEPGAAQALLRDCIREHPLRERLRSLYVLATYRNGDPAGALGAYRETRTVLAAELGIDPGPELVAVHRAVLRRDPGLRTAERLAAPFQLPPVVADFTAREPELAHLIRLLRQEPDVPGTGVTVMIGGMAGVGKSALAVRAAHAVAGAFPDGCLVADLDPPGAGRVLGHLLRSLGVPAEMLPHDVPERAAHLRSVLAGRRVLILAENATDAGTVRHLLPGPGSALLVTGRTALAVPGAHRVPLLPLDVEAGTALLARIAGPGVVAADPAAAAAIAGLCGGLPLGIRAIGTRVAATPDVSLRRIAARLADRDQRLDRMTYGDADVRASLALSLDRLAPAPLTLLRAVSALPVRTFASWLPAALLGVAEADAYTLAERLCDAQLLTRVSDERYAVHDLVRLSAVERPGPPVAELVTAAGTAYLRAALSANLRLPGRPLALPAPTTALAEAAAAPAEWFESELETIGALVPRLAEAGEAELAARLATATVNFCVVRGRIGDWAATHDAIPADAALTPATRALLWLSLGSLHRFRDDNPGALPYLRRAYRLYTALGDAAGTAGAALGWCVAAQQLGRTRVALAAYDRAARLLPALGGTPAAGYVHLAFRQPVNPSPEGETAALHRALTVFEAGRDAWGSAEAHTFLADGYLRRGLTAVAARHARAAVAGYTALRDEMQLTVAETVLTGIHLELGLHDHARTLAGRCLDRATRIGHRWGIASAQRSAGHLELLSGRPAAAIPLLTAAHAGFTEMGLTRSATITAGLLERAGVTP</sequence>
<dbReference type="GO" id="GO:0043531">
    <property type="term" value="F:ADP binding"/>
    <property type="evidence" value="ECO:0007669"/>
    <property type="project" value="InterPro"/>
</dbReference>
<evidence type="ECO:0000313" key="8">
    <source>
        <dbReference type="Proteomes" id="UP001240236"/>
    </source>
</evidence>
<accession>A0AAE4AVV9</accession>
<comment type="similarity">
    <text evidence="1">Belongs to the AfsR/DnrI/RedD regulatory family.</text>
</comment>
<dbReference type="GO" id="GO:0003677">
    <property type="term" value="F:DNA binding"/>
    <property type="evidence" value="ECO:0007669"/>
    <property type="project" value="UniProtKB-UniRule"/>
</dbReference>
<dbReference type="CDD" id="cd15831">
    <property type="entry name" value="BTAD"/>
    <property type="match status" value="1"/>
</dbReference>
<dbReference type="GO" id="GO:0006355">
    <property type="term" value="P:regulation of DNA-templated transcription"/>
    <property type="evidence" value="ECO:0007669"/>
    <property type="project" value="InterPro"/>
</dbReference>
<comment type="caution">
    <text evidence="7">The sequence shown here is derived from an EMBL/GenBank/DDBJ whole genome shotgun (WGS) entry which is preliminary data.</text>
</comment>
<dbReference type="GO" id="GO:0000160">
    <property type="term" value="P:phosphorelay signal transduction system"/>
    <property type="evidence" value="ECO:0007669"/>
    <property type="project" value="InterPro"/>
</dbReference>
<dbReference type="InterPro" id="IPR001867">
    <property type="entry name" value="OmpR/PhoB-type_DNA-bd"/>
</dbReference>
<name>A0AAE4AVV9_9ACTN</name>
<dbReference type="Gene3D" id="3.40.50.300">
    <property type="entry name" value="P-loop containing nucleotide triphosphate hydrolases"/>
    <property type="match status" value="1"/>
</dbReference>
<dbReference type="InterPro" id="IPR051677">
    <property type="entry name" value="AfsR-DnrI-RedD_regulator"/>
</dbReference>
<gene>
    <name evidence="7" type="ORF">J2S42_001111</name>
</gene>
<dbReference type="InterPro" id="IPR036388">
    <property type="entry name" value="WH-like_DNA-bd_sf"/>
</dbReference>
<dbReference type="AlphaFoldDB" id="A0AAE4AVV9"/>
<feature type="domain" description="OmpR/PhoB-type" evidence="6">
    <location>
        <begin position="1"/>
        <end position="88"/>
    </location>
</feature>
<dbReference type="InterPro" id="IPR027417">
    <property type="entry name" value="P-loop_NTPase"/>
</dbReference>
<evidence type="ECO:0000256" key="1">
    <source>
        <dbReference type="ARBA" id="ARBA00005820"/>
    </source>
</evidence>
<dbReference type="Gene3D" id="1.25.40.10">
    <property type="entry name" value="Tetratricopeptide repeat domain"/>
    <property type="match status" value="2"/>
</dbReference>
<evidence type="ECO:0000256" key="4">
    <source>
        <dbReference type="ARBA" id="ARBA00023163"/>
    </source>
</evidence>
<dbReference type="RefSeq" id="WP_307235851.1">
    <property type="nucleotide sequence ID" value="NZ_JAUSUZ010000001.1"/>
</dbReference>
<dbReference type="InterPro" id="IPR011990">
    <property type="entry name" value="TPR-like_helical_dom_sf"/>
</dbReference>
<dbReference type="SMART" id="SM01043">
    <property type="entry name" value="BTAD"/>
    <property type="match status" value="1"/>
</dbReference>
<evidence type="ECO:0000256" key="5">
    <source>
        <dbReference type="PROSITE-ProRule" id="PRU01091"/>
    </source>
</evidence>
<keyword evidence="2" id="KW-0805">Transcription regulation</keyword>
<organism evidence="7 8">
    <name type="scientific">Catenuloplanes indicus</name>
    <dbReference type="NCBI Taxonomy" id="137267"/>
    <lineage>
        <taxon>Bacteria</taxon>
        <taxon>Bacillati</taxon>
        <taxon>Actinomycetota</taxon>
        <taxon>Actinomycetes</taxon>
        <taxon>Micromonosporales</taxon>
        <taxon>Micromonosporaceae</taxon>
        <taxon>Catenuloplanes</taxon>
    </lineage>
</organism>
<dbReference type="SUPFAM" id="SSF52540">
    <property type="entry name" value="P-loop containing nucleoside triphosphate hydrolases"/>
    <property type="match status" value="1"/>
</dbReference>
<evidence type="ECO:0000259" key="6">
    <source>
        <dbReference type="PROSITE" id="PS51755"/>
    </source>
</evidence>
<dbReference type="InterPro" id="IPR016032">
    <property type="entry name" value="Sig_transdc_resp-reg_C-effctor"/>
</dbReference>
<evidence type="ECO:0000256" key="3">
    <source>
        <dbReference type="ARBA" id="ARBA00023125"/>
    </source>
</evidence>
<dbReference type="PROSITE" id="PS51755">
    <property type="entry name" value="OMPR_PHOB"/>
    <property type="match status" value="1"/>
</dbReference>
<dbReference type="Pfam" id="PF03704">
    <property type="entry name" value="BTAD"/>
    <property type="match status" value="1"/>
</dbReference>
<dbReference type="InterPro" id="IPR005158">
    <property type="entry name" value="BTAD"/>
</dbReference>
<keyword evidence="4" id="KW-0804">Transcription</keyword>
<dbReference type="Proteomes" id="UP001240236">
    <property type="component" value="Unassembled WGS sequence"/>
</dbReference>
<dbReference type="EMBL" id="JAUSUZ010000001">
    <property type="protein sequence ID" value="MDQ0364442.1"/>
    <property type="molecule type" value="Genomic_DNA"/>
</dbReference>
<dbReference type="PRINTS" id="PR00364">
    <property type="entry name" value="DISEASERSIST"/>
</dbReference>
<dbReference type="SUPFAM" id="SSF46894">
    <property type="entry name" value="C-terminal effector domain of the bipartite response regulators"/>
    <property type="match status" value="1"/>
</dbReference>